<protein>
    <submittedName>
        <fullName evidence="2">Uncharacterized protein</fullName>
    </submittedName>
</protein>
<sequence length="183" mass="19347">MCPPRSTATLAVDVGPDARRANHSQRRIARRADRGAPPSGLPVAPGTESRNVGREAGTTGRGSRVEGDGPAGYQHGTHGRFGPPPEPMLAGELRPLRPAHALLQGPTRPRSRRTSHGTIIARPSRWPSSFPLGAGHGWPSSPRSRPARCRPGSRSSSPRRRASTARRSCAASAPPTTASRSQC</sequence>
<evidence type="ECO:0000256" key="1">
    <source>
        <dbReference type="SAM" id="MobiDB-lite"/>
    </source>
</evidence>
<dbReference type="EMBL" id="CADCWL010000027">
    <property type="protein sequence ID" value="CAA9548658.1"/>
    <property type="molecule type" value="Genomic_DNA"/>
</dbReference>
<organism evidence="2">
    <name type="scientific">uncultured Thermomicrobiales bacterium</name>
    <dbReference type="NCBI Taxonomy" id="1645740"/>
    <lineage>
        <taxon>Bacteria</taxon>
        <taxon>Pseudomonadati</taxon>
        <taxon>Thermomicrobiota</taxon>
        <taxon>Thermomicrobia</taxon>
        <taxon>Thermomicrobiales</taxon>
        <taxon>environmental samples</taxon>
    </lineage>
</organism>
<reference evidence="2" key="1">
    <citation type="submission" date="2020-02" db="EMBL/GenBank/DDBJ databases">
        <authorList>
            <person name="Meier V. D."/>
        </authorList>
    </citation>
    <scope>NUCLEOTIDE SEQUENCE</scope>
    <source>
        <strain evidence="2">AVDCRST_MAG19</strain>
    </source>
</reference>
<proteinExistence type="predicted"/>
<name>A0A6J4UH75_9BACT</name>
<feature type="compositionally biased region" description="Low complexity" evidence="1">
    <location>
        <begin position="165"/>
        <end position="183"/>
    </location>
</feature>
<gene>
    <name evidence="2" type="ORF">AVDCRST_MAG19-597</name>
</gene>
<dbReference type="AlphaFoldDB" id="A0A6J4UH75"/>
<evidence type="ECO:0000313" key="2">
    <source>
        <dbReference type="EMBL" id="CAA9548658.1"/>
    </source>
</evidence>
<accession>A0A6J4UH75</accession>
<feature type="compositionally biased region" description="Low complexity" evidence="1">
    <location>
        <begin position="139"/>
        <end position="156"/>
    </location>
</feature>
<feature type="region of interest" description="Disordered" evidence="1">
    <location>
        <begin position="1"/>
        <end position="183"/>
    </location>
</feature>